<dbReference type="OrthoDB" id="6182971at2"/>
<proteinExistence type="predicted"/>
<dbReference type="EMBL" id="FQUJ01000003">
    <property type="protein sequence ID" value="SHE52037.1"/>
    <property type="molecule type" value="Genomic_DNA"/>
</dbReference>
<protein>
    <submittedName>
        <fullName evidence="1">Uncharacterized protein</fullName>
    </submittedName>
</protein>
<gene>
    <name evidence="1" type="ORF">SAMN02745148_00515</name>
</gene>
<reference evidence="1 2" key="1">
    <citation type="submission" date="2016-11" db="EMBL/GenBank/DDBJ databases">
        <authorList>
            <person name="Jaros S."/>
            <person name="Januszkiewicz K."/>
            <person name="Wedrychowicz H."/>
        </authorList>
    </citation>
    <scope>NUCLEOTIDE SEQUENCE [LARGE SCALE GENOMIC DNA]</scope>
    <source>
        <strain evidence="1 2">DSM 19980</strain>
    </source>
</reference>
<organism evidence="1 2">
    <name type="scientific">Modicisalibacter ilicicola DSM 19980</name>
    <dbReference type="NCBI Taxonomy" id="1121942"/>
    <lineage>
        <taxon>Bacteria</taxon>
        <taxon>Pseudomonadati</taxon>
        <taxon>Pseudomonadota</taxon>
        <taxon>Gammaproteobacteria</taxon>
        <taxon>Oceanospirillales</taxon>
        <taxon>Halomonadaceae</taxon>
        <taxon>Modicisalibacter</taxon>
    </lineage>
</organism>
<sequence length="110" mass="12915">MNVSFFNQASDVFLEVEVNPDTADTFESEYLDITGQRPVLGSGYQHQRNKWGREVRVYFNGEAELLDDLASADVHVEQGERPYRSRWSYRINDRDFFWSLIRAGYRLGEN</sequence>
<accession>A0A1M4U651</accession>
<evidence type="ECO:0000313" key="1">
    <source>
        <dbReference type="EMBL" id="SHE52037.1"/>
    </source>
</evidence>
<dbReference type="Proteomes" id="UP000184346">
    <property type="component" value="Unassembled WGS sequence"/>
</dbReference>
<evidence type="ECO:0000313" key="2">
    <source>
        <dbReference type="Proteomes" id="UP000184346"/>
    </source>
</evidence>
<dbReference type="STRING" id="1121942.SAMN02745148_00515"/>
<keyword evidence="2" id="KW-1185">Reference proteome</keyword>
<name>A0A1M4U651_9GAMM</name>
<dbReference type="AlphaFoldDB" id="A0A1M4U651"/>
<dbReference type="RefSeq" id="WP_139249040.1">
    <property type="nucleotide sequence ID" value="NZ_FQUJ01000003.1"/>
</dbReference>